<feature type="transmembrane region" description="Helical" evidence="1">
    <location>
        <begin position="500"/>
        <end position="524"/>
    </location>
</feature>
<feature type="transmembrane region" description="Helical" evidence="1">
    <location>
        <begin position="163"/>
        <end position="186"/>
    </location>
</feature>
<evidence type="ECO:0000313" key="2">
    <source>
        <dbReference type="EMBL" id="CAB4726725.1"/>
    </source>
</evidence>
<dbReference type="EMBL" id="CAEZYQ010000001">
    <property type="protein sequence ID" value="CAB4726725.1"/>
    <property type="molecule type" value="Genomic_DNA"/>
</dbReference>
<keyword evidence="1" id="KW-0472">Membrane</keyword>
<feature type="transmembrane region" description="Helical" evidence="1">
    <location>
        <begin position="429"/>
        <end position="452"/>
    </location>
</feature>
<reference evidence="2" key="1">
    <citation type="submission" date="2020-05" db="EMBL/GenBank/DDBJ databases">
        <authorList>
            <person name="Chiriac C."/>
            <person name="Salcher M."/>
            <person name="Ghai R."/>
            <person name="Kavagutti S V."/>
        </authorList>
    </citation>
    <scope>NUCLEOTIDE SEQUENCE</scope>
</reference>
<feature type="transmembrane region" description="Helical" evidence="1">
    <location>
        <begin position="297"/>
        <end position="318"/>
    </location>
</feature>
<name>A0A6J6RW34_9ZZZZ</name>
<feature type="transmembrane region" description="Helical" evidence="1">
    <location>
        <begin position="459"/>
        <end position="480"/>
    </location>
</feature>
<accession>A0A6J6RW34</accession>
<feature type="transmembrane region" description="Helical" evidence="1">
    <location>
        <begin position="82"/>
        <end position="103"/>
    </location>
</feature>
<gene>
    <name evidence="2" type="ORF">UFOPK2761_00209</name>
</gene>
<feature type="transmembrane region" description="Helical" evidence="1">
    <location>
        <begin position="394"/>
        <end position="417"/>
    </location>
</feature>
<evidence type="ECO:0000256" key="1">
    <source>
        <dbReference type="SAM" id="Phobius"/>
    </source>
</evidence>
<feature type="transmembrane region" description="Helical" evidence="1">
    <location>
        <begin position="343"/>
        <end position="365"/>
    </location>
</feature>
<keyword evidence="1" id="KW-0812">Transmembrane</keyword>
<sequence length="530" mass="55486">MRTSDGFVGTGALLRLALRRDRVRIPAWVLGVVGVLYFSAAAQAGLYQDQAQVDAYGRLVTQSSATVALAGPATGLDSLRGIVMYETYLTVICAICILAVLMVSRHTRAEEESGRTELVRATEVGRHAGAAAALIATGSTCLLIGSGMALVLPWTPLTVRDSLVYGAAMACLGIFMAALTLCLAQVFVHARTVSGAGLAVFLVFYVVRAVGDVRDDATVWFSPIGWAQATRIPTEDRPWPVLLLLLGAAALLVIAVRLAERRDFAAGLLPSRPGPARAARSLSGPVGLAWRQQRGGLLAWSVALGLLGVLIGTLGTSMQDMVRDNPALAAYLAATGGASMIDAYQATFTLVIALTIAGYGIWAAGRVLTEETVGRTALVCAGPVGRVRSTLSDLAVAGGGVLVLLLVAGLGSGLSYATVVGDTSQGLQISFAPLVYLPAIAVLVGVLVLAYGWAPRWTWVGWLVLAFEAVIGWLGGVLDLPEWVYRFSVFDHAPRYPAEALSATPLVAMTAVAALLLAAGLVGLRRRDLR</sequence>
<proteinExistence type="predicted"/>
<keyword evidence="1" id="KW-1133">Transmembrane helix</keyword>
<protein>
    <submittedName>
        <fullName evidence="2">Unannotated protein</fullName>
    </submittedName>
</protein>
<organism evidence="2">
    <name type="scientific">freshwater metagenome</name>
    <dbReference type="NCBI Taxonomy" id="449393"/>
    <lineage>
        <taxon>unclassified sequences</taxon>
        <taxon>metagenomes</taxon>
        <taxon>ecological metagenomes</taxon>
    </lineage>
</organism>
<feature type="transmembrane region" description="Helical" evidence="1">
    <location>
        <begin position="25"/>
        <end position="46"/>
    </location>
</feature>
<dbReference type="AlphaFoldDB" id="A0A6J6RW34"/>
<feature type="transmembrane region" description="Helical" evidence="1">
    <location>
        <begin position="124"/>
        <end position="151"/>
    </location>
</feature>
<feature type="transmembrane region" description="Helical" evidence="1">
    <location>
        <begin position="193"/>
        <end position="211"/>
    </location>
</feature>
<feature type="transmembrane region" description="Helical" evidence="1">
    <location>
        <begin position="239"/>
        <end position="259"/>
    </location>
</feature>